<keyword evidence="8" id="KW-1185">Reference proteome</keyword>
<keyword evidence="3" id="KW-0659">Purine metabolism</keyword>
<dbReference type="EMBL" id="JASNQZ010000006">
    <property type="protein sequence ID" value="KAL0956407.1"/>
    <property type="molecule type" value="Genomic_DNA"/>
</dbReference>
<dbReference type="InterPro" id="IPR047233">
    <property type="entry name" value="UAH_cupin"/>
</dbReference>
<dbReference type="InterPro" id="IPR011051">
    <property type="entry name" value="RmlC_Cupin_sf"/>
</dbReference>
<dbReference type="Gene3D" id="2.60.120.480">
    <property type="entry name" value="Ureidoglycolate hydrolase"/>
    <property type="match status" value="1"/>
</dbReference>
<accession>A0ABR3JLJ6</accession>
<comment type="similarity">
    <text evidence="1">Belongs to the allantoicase family.</text>
</comment>
<evidence type="ECO:0000259" key="6">
    <source>
        <dbReference type="Pfam" id="PF03561"/>
    </source>
</evidence>
<comment type="subunit">
    <text evidence="2">Homodimer.</text>
</comment>
<protein>
    <recommendedName>
        <fullName evidence="6">Allantoicase domain-containing protein</fullName>
    </recommendedName>
</protein>
<evidence type="ECO:0000313" key="7">
    <source>
        <dbReference type="EMBL" id="KAL0956407.1"/>
    </source>
</evidence>
<evidence type="ECO:0000256" key="2">
    <source>
        <dbReference type="ARBA" id="ARBA00011738"/>
    </source>
</evidence>
<dbReference type="PANTHER" id="PTHR12045">
    <property type="entry name" value="ALLANTOICASE"/>
    <property type="match status" value="1"/>
</dbReference>
<comment type="catalytic activity">
    <reaction evidence="5">
        <text>(S)-ureidoglycolate = urea + glyoxylate</text>
        <dbReference type="Rhea" id="RHEA:11304"/>
        <dbReference type="ChEBI" id="CHEBI:16199"/>
        <dbReference type="ChEBI" id="CHEBI:36655"/>
        <dbReference type="ChEBI" id="CHEBI:57296"/>
        <dbReference type="EC" id="4.3.2.3"/>
    </reaction>
</comment>
<evidence type="ECO:0000256" key="4">
    <source>
        <dbReference type="ARBA" id="ARBA00023239"/>
    </source>
</evidence>
<feature type="domain" description="Allantoicase" evidence="6">
    <location>
        <begin position="27"/>
        <end position="173"/>
    </location>
</feature>
<name>A0ABR3JLJ6_9AGAR</name>
<dbReference type="Pfam" id="PF03561">
    <property type="entry name" value="Allantoicase"/>
    <property type="match status" value="2"/>
</dbReference>
<dbReference type="NCBIfam" id="TIGR02961">
    <property type="entry name" value="allantoicase"/>
    <property type="match status" value="1"/>
</dbReference>
<organism evidence="7 8">
    <name type="scientific">Hohenbuehelia grisea</name>
    <dbReference type="NCBI Taxonomy" id="104357"/>
    <lineage>
        <taxon>Eukaryota</taxon>
        <taxon>Fungi</taxon>
        <taxon>Dikarya</taxon>
        <taxon>Basidiomycota</taxon>
        <taxon>Agaricomycotina</taxon>
        <taxon>Agaricomycetes</taxon>
        <taxon>Agaricomycetidae</taxon>
        <taxon>Agaricales</taxon>
        <taxon>Pleurotineae</taxon>
        <taxon>Pleurotaceae</taxon>
        <taxon>Hohenbuehelia</taxon>
    </lineage>
</organism>
<evidence type="ECO:0000256" key="1">
    <source>
        <dbReference type="ARBA" id="ARBA00009242"/>
    </source>
</evidence>
<dbReference type="InterPro" id="IPR015908">
    <property type="entry name" value="Allantoicase_dom"/>
</dbReference>
<dbReference type="SUPFAM" id="SSF49785">
    <property type="entry name" value="Galactose-binding domain-like"/>
    <property type="match status" value="2"/>
</dbReference>
<evidence type="ECO:0000256" key="5">
    <source>
        <dbReference type="ARBA" id="ARBA00047684"/>
    </source>
</evidence>
<sequence>MAHEHISLDEFRDKFSATTELSSVALGGRIVDVSDEFFAEAFHLLLVEPAPSLRGQFGPKGALYSGWESRRHNPTYDWCIIKLGTSGTIVGFDVDTSNFNGNEAPQVSVDILHSLKGDPGVDDSRWSEVLPKVNLGPNSRHLFQIPPSATTNYVKLNMYPDGGIARFRVYGHVAPVFPQDPSVPFDLAHVFAGGCVVYTSDQHFGVGSNIILPGRGKDMGDGWETKRSRVPGHKDWAVVKLGAPGLLEYVEIDTAHFKGNYPESCEIHALSSSTLLPSAFALEGAPDGQRLPWTLVLPRTKLGSHRQHYFQLENVSGQAFTHVKITIHPDGGLKRLRVVGRRADTPRYIEDSAVTIEQPADAPFLPEIPKPVAGHAETLTVPVLPLTPEAFAPFGHVIQAYSDLDAAPRRTRITAANQGTADKFHKLAPIISSYPTEAGASPGLSVYRCKPLQGIADDGTVVLATLERHPYTNQAFIPMGKAEGIEDPSDRYLVVVAHNGGDDKPDIKTLRAFVATSGQGIAYATGIWHQPMTVLDKPLDMTCVETQIGDGSQADCEILELNQAEQNIRLKLPRVM</sequence>
<evidence type="ECO:0000256" key="3">
    <source>
        <dbReference type="ARBA" id="ARBA00022631"/>
    </source>
</evidence>
<dbReference type="InterPro" id="IPR008979">
    <property type="entry name" value="Galactose-bd-like_sf"/>
</dbReference>
<dbReference type="Proteomes" id="UP001556367">
    <property type="component" value="Unassembled WGS sequence"/>
</dbReference>
<dbReference type="Pfam" id="PF04115">
    <property type="entry name" value="Ureidogly_lyase"/>
    <property type="match status" value="1"/>
</dbReference>
<dbReference type="CDD" id="cd20298">
    <property type="entry name" value="cupin_UAH"/>
    <property type="match status" value="1"/>
</dbReference>
<dbReference type="HAMAP" id="MF_00813">
    <property type="entry name" value="Allantoicase"/>
    <property type="match status" value="1"/>
</dbReference>
<dbReference type="PANTHER" id="PTHR12045:SF3">
    <property type="entry name" value="INACTIVE ALLANTOICASE-RELATED"/>
    <property type="match status" value="1"/>
</dbReference>
<keyword evidence="4" id="KW-0456">Lyase</keyword>
<proteinExistence type="inferred from homology"/>
<evidence type="ECO:0000313" key="8">
    <source>
        <dbReference type="Proteomes" id="UP001556367"/>
    </source>
</evidence>
<reference evidence="8" key="1">
    <citation type="submission" date="2024-06" db="EMBL/GenBank/DDBJ databases">
        <title>Multi-omics analyses provide insights into the biosynthesis of the anticancer antibiotic pleurotin in Hohenbuehelia grisea.</title>
        <authorList>
            <person name="Weaver J.A."/>
            <person name="Alberti F."/>
        </authorList>
    </citation>
    <scope>NUCLEOTIDE SEQUENCE [LARGE SCALE GENOMIC DNA]</scope>
    <source>
        <strain evidence="8">T-177</strain>
    </source>
</reference>
<dbReference type="InterPro" id="IPR024060">
    <property type="entry name" value="Ureidoglycolate_lyase_dom_sf"/>
</dbReference>
<dbReference type="SUPFAM" id="SSF51182">
    <property type="entry name" value="RmlC-like cupins"/>
    <property type="match status" value="1"/>
</dbReference>
<dbReference type="InterPro" id="IPR005164">
    <property type="entry name" value="Allantoicase"/>
</dbReference>
<dbReference type="Gene3D" id="2.60.120.260">
    <property type="entry name" value="Galactose-binding domain-like"/>
    <property type="match status" value="2"/>
</dbReference>
<comment type="caution">
    <text evidence="7">The sequence shown here is derived from an EMBL/GenBank/DDBJ whole genome shotgun (WGS) entry which is preliminary data.</text>
</comment>
<gene>
    <name evidence="7" type="ORF">HGRIS_002554</name>
</gene>
<feature type="domain" description="Allantoicase" evidence="6">
    <location>
        <begin position="193"/>
        <end position="342"/>
    </location>
</feature>
<dbReference type="InterPro" id="IPR007247">
    <property type="entry name" value="Ureidogly_lyase"/>
</dbReference>